<feature type="transmembrane region" description="Helical" evidence="2">
    <location>
        <begin position="524"/>
        <end position="541"/>
    </location>
</feature>
<dbReference type="SUPFAM" id="SSF82866">
    <property type="entry name" value="Multidrug efflux transporter AcrB transmembrane domain"/>
    <property type="match status" value="1"/>
</dbReference>
<dbReference type="GO" id="GO:0005886">
    <property type="term" value="C:plasma membrane"/>
    <property type="evidence" value="ECO:0007669"/>
    <property type="project" value="TreeGrafter"/>
</dbReference>
<dbReference type="Gene3D" id="3.30.70.1430">
    <property type="entry name" value="Multidrug efflux transporter AcrB pore domain"/>
    <property type="match status" value="2"/>
</dbReference>
<dbReference type="SUPFAM" id="SSF82693">
    <property type="entry name" value="Multidrug efflux transporter AcrB pore domain, PN1, PN2, PC1 and PC2 subdomains"/>
    <property type="match status" value="2"/>
</dbReference>
<dbReference type="Gene3D" id="3.30.70.1320">
    <property type="entry name" value="Multidrug efflux transporter AcrB pore domain like"/>
    <property type="match status" value="1"/>
</dbReference>
<name>A1ZNV8_MICM2</name>
<keyword evidence="2" id="KW-0812">Transmembrane</keyword>
<evidence type="ECO:0000313" key="3">
    <source>
        <dbReference type="EMBL" id="EAY27997.1"/>
    </source>
</evidence>
<feature type="transmembrane region" description="Helical" evidence="2">
    <location>
        <begin position="427"/>
        <end position="448"/>
    </location>
</feature>
<dbReference type="PANTHER" id="PTHR32063">
    <property type="match status" value="1"/>
</dbReference>
<accession>A1ZNV8</accession>
<dbReference type="Gene3D" id="3.30.2090.10">
    <property type="entry name" value="Multidrug efflux transporter AcrB TolC docking domain, DN and DC subdomains"/>
    <property type="match status" value="2"/>
</dbReference>
<dbReference type="EMBL" id="AAWS01000019">
    <property type="protein sequence ID" value="EAY27997.1"/>
    <property type="molecule type" value="Genomic_DNA"/>
</dbReference>
<dbReference type="RefSeq" id="WP_002698676.1">
    <property type="nucleotide sequence ID" value="NZ_AAWS01000019.1"/>
</dbReference>
<evidence type="ECO:0000256" key="2">
    <source>
        <dbReference type="SAM" id="Phobius"/>
    </source>
</evidence>
<keyword evidence="2" id="KW-0472">Membrane</keyword>
<dbReference type="SUPFAM" id="SSF82714">
    <property type="entry name" value="Multidrug efflux transporter AcrB TolC docking domain, DN and DC subdomains"/>
    <property type="match status" value="2"/>
</dbReference>
<dbReference type="AlphaFoldDB" id="A1ZNV8"/>
<dbReference type="eggNOG" id="COG0841">
    <property type="taxonomic scope" value="Bacteria"/>
</dbReference>
<dbReference type="InterPro" id="IPR001036">
    <property type="entry name" value="Acrflvin-R"/>
</dbReference>
<dbReference type="Proteomes" id="UP000004095">
    <property type="component" value="Unassembled WGS sequence"/>
</dbReference>
<evidence type="ECO:0000313" key="4">
    <source>
        <dbReference type="Proteomes" id="UP000004095"/>
    </source>
</evidence>
<dbReference type="PANTHER" id="PTHR32063:SF33">
    <property type="entry name" value="RND SUPERFAMILY EFFLUX PUMP PERMEASE COMPONENT"/>
    <property type="match status" value="1"/>
</dbReference>
<protein>
    <submittedName>
        <fullName evidence="3">RND family efflux transporter</fullName>
    </submittedName>
</protein>
<feature type="transmembrane region" description="Helical" evidence="2">
    <location>
        <begin position="330"/>
        <end position="350"/>
    </location>
</feature>
<proteinExistence type="predicted"/>
<organism evidence="3 4">
    <name type="scientific">Microscilla marina ATCC 23134</name>
    <dbReference type="NCBI Taxonomy" id="313606"/>
    <lineage>
        <taxon>Bacteria</taxon>
        <taxon>Pseudomonadati</taxon>
        <taxon>Bacteroidota</taxon>
        <taxon>Cytophagia</taxon>
        <taxon>Cytophagales</taxon>
        <taxon>Microscillaceae</taxon>
        <taxon>Microscilla</taxon>
    </lineage>
</organism>
<dbReference type="Gene3D" id="1.20.1640.10">
    <property type="entry name" value="Multidrug efflux transporter AcrB transmembrane domain"/>
    <property type="match status" value="2"/>
</dbReference>
<evidence type="ECO:0000256" key="1">
    <source>
        <dbReference type="SAM" id="Coils"/>
    </source>
</evidence>
<dbReference type="GO" id="GO:0042910">
    <property type="term" value="F:xenobiotic transmembrane transporter activity"/>
    <property type="evidence" value="ECO:0007669"/>
    <property type="project" value="TreeGrafter"/>
</dbReference>
<dbReference type="PRINTS" id="PR00702">
    <property type="entry name" value="ACRIFLAVINRP"/>
</dbReference>
<keyword evidence="1" id="KW-0175">Coiled coil</keyword>
<dbReference type="Gene3D" id="3.30.70.1440">
    <property type="entry name" value="Multidrug efflux transporter AcrB pore domain"/>
    <property type="match status" value="1"/>
</dbReference>
<gene>
    <name evidence="3" type="ORF">M23134_02666</name>
</gene>
<reference evidence="3 4" key="1">
    <citation type="submission" date="2007-01" db="EMBL/GenBank/DDBJ databases">
        <authorList>
            <person name="Haygood M."/>
            <person name="Podell S."/>
            <person name="Anderson C."/>
            <person name="Hopkinson B."/>
            <person name="Roe K."/>
            <person name="Barbeau K."/>
            <person name="Gaasterland T."/>
            <person name="Ferriera S."/>
            <person name="Johnson J."/>
            <person name="Kravitz S."/>
            <person name="Beeson K."/>
            <person name="Sutton G."/>
            <person name="Rogers Y.-H."/>
            <person name="Friedman R."/>
            <person name="Frazier M."/>
            <person name="Venter J.C."/>
        </authorList>
    </citation>
    <scope>NUCLEOTIDE SEQUENCE [LARGE SCALE GENOMIC DNA]</scope>
    <source>
        <strain evidence="3 4">ATCC 23134</strain>
    </source>
</reference>
<keyword evidence="2" id="KW-1133">Transmembrane helix</keyword>
<feature type="transmembrane region" description="Helical" evidence="2">
    <location>
        <begin position="777"/>
        <end position="801"/>
    </location>
</feature>
<dbReference type="InterPro" id="IPR027463">
    <property type="entry name" value="AcrB_DN_DC_subdom"/>
</dbReference>
<keyword evidence="4" id="KW-1185">Reference proteome</keyword>
<sequence>MRSIVTYFIKYPITGNLLMVLILLFGWFGLKNIRSTFFPETESKNISIQVVYPGSSPEEIEEGIVTKIEDNLKGLTGIERISSVSSENSGSVNVEVASNYKTDKILQDVKNSLDRISSFPSGMEPAIIYKRENLSLAISFALSGNVDLKTLKTFARDVENELRAIDGISKVSLGGFPDEEIEVSFREADLRAYQLTFAQASDAIRKTNLEITGGKVKGKKEELLIRAKSKNYYAQDLRNIVLKNTPEGKMVRLSDVATIKDQWASSDPSRTFLNKKPSVVVTVQNTINEDIFHITEKVREYLEKYNANNEVVKATIIRDGSDYLRQRIDLLVNNGLVGAILVVVFLALFLHYRLALWVAISIPICFMGMFILGSFMGMSINVISLFGMILVIGILVDDGIVIAESIYQEYEKGKDPTQAAVDGTMNVLPAVFSAILTTVVAFSLFYFIEGRLGDIFSNMAFVVICTLIFSLVEGALILPAHISHSKALKTKEPTKVERFTSNLMNWLRNTLYAPVLRFSLQNKFFTVVIFIAMFLVTLGAFKGGIIRTTFFPFVERDDLTVSITMPAGTREDITGKWIKHIEDAAWEVNKELKKKHGKDMIVKIQRNLGPTTYDASLNISLLGGEERPVASFTISNAIRKKAGAIPLAEKVSYNISSPFGRAVSVALLGLNSKELDAAKEELKEEMSKMKILKDVVDSDQQGLREIDISLKDKASQLGLRVQDILGQVRQGFFGSEVQRLQRGIDEVKVWVRYAEQDRSSMSDLENMRIRLVNGQEYFLNCNYFIVYNYLIYKCLLLIFLAKGLKYPGLN</sequence>
<feature type="transmembrane region" description="Helical" evidence="2">
    <location>
        <begin position="12"/>
        <end position="30"/>
    </location>
</feature>
<comment type="caution">
    <text evidence="3">The sequence shown here is derived from an EMBL/GenBank/DDBJ whole genome shotgun (WGS) entry which is preliminary data.</text>
</comment>
<dbReference type="OrthoDB" id="9798415at2"/>
<dbReference type="Pfam" id="PF00873">
    <property type="entry name" value="ACR_tran"/>
    <property type="match status" value="1"/>
</dbReference>
<feature type="coiled-coil region" evidence="1">
    <location>
        <begin position="665"/>
        <end position="695"/>
    </location>
</feature>
<feature type="transmembrane region" description="Helical" evidence="2">
    <location>
        <begin position="460"/>
        <end position="482"/>
    </location>
</feature>